<dbReference type="CDD" id="cd01392">
    <property type="entry name" value="HTH_LacI"/>
    <property type="match status" value="1"/>
</dbReference>
<proteinExistence type="predicted"/>
<evidence type="ECO:0000259" key="4">
    <source>
        <dbReference type="PROSITE" id="PS50932"/>
    </source>
</evidence>
<dbReference type="Gene3D" id="1.10.260.40">
    <property type="entry name" value="lambda repressor-like DNA-binding domains"/>
    <property type="match status" value="1"/>
</dbReference>
<organism evidence="5 6">
    <name type="scientific">Enterocloster hominis</name>
    <name type="common">ex Hitch et al. 2024</name>
    <dbReference type="NCBI Taxonomy" id="1917870"/>
    <lineage>
        <taxon>Bacteria</taxon>
        <taxon>Bacillati</taxon>
        <taxon>Bacillota</taxon>
        <taxon>Clostridia</taxon>
        <taxon>Lachnospirales</taxon>
        <taxon>Lachnospiraceae</taxon>
        <taxon>Enterocloster</taxon>
    </lineage>
</organism>
<dbReference type="SMART" id="SM00354">
    <property type="entry name" value="HTH_LACI"/>
    <property type="match status" value="1"/>
</dbReference>
<evidence type="ECO:0000313" key="6">
    <source>
        <dbReference type="Proteomes" id="UP001454086"/>
    </source>
</evidence>
<dbReference type="SUPFAM" id="SSF47413">
    <property type="entry name" value="lambda repressor-like DNA-binding domains"/>
    <property type="match status" value="1"/>
</dbReference>
<reference evidence="5 6" key="1">
    <citation type="submission" date="2024-03" db="EMBL/GenBank/DDBJ databases">
        <title>Human intestinal bacterial collection.</title>
        <authorList>
            <person name="Pauvert C."/>
            <person name="Hitch T.C.A."/>
            <person name="Clavel T."/>
        </authorList>
    </citation>
    <scope>NUCLEOTIDE SEQUENCE [LARGE SCALE GENOMIC DNA]</scope>
    <source>
        <strain evidence="5 6">CLA-SR-H021</strain>
    </source>
</reference>
<dbReference type="GO" id="GO:0003677">
    <property type="term" value="F:DNA binding"/>
    <property type="evidence" value="ECO:0007669"/>
    <property type="project" value="UniProtKB-KW"/>
</dbReference>
<dbReference type="EMBL" id="JBBMFM010000006">
    <property type="protein sequence ID" value="MEQ2423959.1"/>
    <property type="molecule type" value="Genomic_DNA"/>
</dbReference>
<dbReference type="Pfam" id="PF00356">
    <property type="entry name" value="LacI"/>
    <property type="match status" value="1"/>
</dbReference>
<keyword evidence="6" id="KW-1185">Reference proteome</keyword>
<dbReference type="InterPro" id="IPR028082">
    <property type="entry name" value="Peripla_BP_I"/>
</dbReference>
<keyword evidence="1" id="KW-0805">Transcription regulation</keyword>
<feature type="domain" description="HTH lacI-type" evidence="4">
    <location>
        <begin position="11"/>
        <end position="53"/>
    </location>
</feature>
<dbReference type="Gene3D" id="3.40.50.2300">
    <property type="match status" value="2"/>
</dbReference>
<accession>A0ABV1D4F5</accession>
<comment type="caution">
    <text evidence="5">The sequence shown here is derived from an EMBL/GenBank/DDBJ whole genome shotgun (WGS) entry which is preliminary data.</text>
</comment>
<dbReference type="Proteomes" id="UP001454086">
    <property type="component" value="Unassembled WGS sequence"/>
</dbReference>
<dbReference type="InterPro" id="IPR000843">
    <property type="entry name" value="HTH_LacI"/>
</dbReference>
<keyword evidence="2 5" id="KW-0238">DNA-binding</keyword>
<dbReference type="InterPro" id="IPR010982">
    <property type="entry name" value="Lambda_DNA-bd_dom_sf"/>
</dbReference>
<dbReference type="PANTHER" id="PTHR30146">
    <property type="entry name" value="LACI-RELATED TRANSCRIPTIONAL REPRESSOR"/>
    <property type="match status" value="1"/>
</dbReference>
<evidence type="ECO:0000256" key="1">
    <source>
        <dbReference type="ARBA" id="ARBA00023015"/>
    </source>
</evidence>
<evidence type="ECO:0000256" key="3">
    <source>
        <dbReference type="ARBA" id="ARBA00023163"/>
    </source>
</evidence>
<evidence type="ECO:0000313" key="5">
    <source>
        <dbReference type="EMBL" id="MEQ2423959.1"/>
    </source>
</evidence>
<dbReference type="PROSITE" id="PS50932">
    <property type="entry name" value="HTH_LACI_2"/>
    <property type="match status" value="1"/>
</dbReference>
<dbReference type="SUPFAM" id="SSF53822">
    <property type="entry name" value="Periplasmic binding protein-like I"/>
    <property type="match status" value="1"/>
</dbReference>
<dbReference type="CDD" id="cd06284">
    <property type="entry name" value="PBP1_LacI-like"/>
    <property type="match status" value="1"/>
</dbReference>
<dbReference type="InterPro" id="IPR046335">
    <property type="entry name" value="LacI/GalR-like_sensor"/>
</dbReference>
<name>A0ABV1D4F5_9FIRM</name>
<sequence length="338" mass="36966">MNTNLDMNKKVKVSEIAAVAGVSPATVSRVINQREIVKGETYEKVIQAMKQLGCSINESPIPQPASTGLILINIPSLNNPFYGAIIKGARASISRHGYSMLINEGHINPGTIDLLVKTLKQNKVIGLITMNCIETSLIKKLSDTTCVVQCCEYNEDTDLPYVSINDIASAKMAVEHLLAQGKKRIAFINGPFRYKYAKHRLQGYMQALEEAGVPVDQEYIVQLPEIDSDLATSAALQLLNLSEPPDAFFTVSDVYGAAVLRACYLSKRRVPEQVAVVGFDNLEISKSLVPALSTVNQPKSQLGFMAAETLFEKITNPAIPNKKILLDTELIVRESSSL</sequence>
<dbReference type="PANTHER" id="PTHR30146:SF109">
    <property type="entry name" value="HTH-TYPE TRANSCRIPTIONAL REGULATOR GALS"/>
    <property type="match status" value="1"/>
</dbReference>
<gene>
    <name evidence="5" type="ORF">WMQ36_03130</name>
</gene>
<dbReference type="RefSeq" id="WP_008719257.1">
    <property type="nucleotide sequence ID" value="NZ_JAJFDX010000002.1"/>
</dbReference>
<protein>
    <submittedName>
        <fullName evidence="5">LacI family DNA-binding transcriptional regulator</fullName>
    </submittedName>
</protein>
<dbReference type="PROSITE" id="PS00356">
    <property type="entry name" value="HTH_LACI_1"/>
    <property type="match status" value="1"/>
</dbReference>
<evidence type="ECO:0000256" key="2">
    <source>
        <dbReference type="ARBA" id="ARBA00023125"/>
    </source>
</evidence>
<dbReference type="Pfam" id="PF13377">
    <property type="entry name" value="Peripla_BP_3"/>
    <property type="match status" value="1"/>
</dbReference>
<keyword evidence="3" id="KW-0804">Transcription</keyword>